<keyword evidence="18" id="KW-1185">Reference proteome</keyword>
<dbReference type="SUPFAM" id="SSF158472">
    <property type="entry name" value="HAMP domain-like"/>
    <property type="match status" value="1"/>
</dbReference>
<organism evidence="17 18">
    <name type="scientific">Paenibacillus agaridevorans</name>
    <dbReference type="NCBI Taxonomy" id="171404"/>
    <lineage>
        <taxon>Bacteria</taxon>
        <taxon>Bacillati</taxon>
        <taxon>Bacillota</taxon>
        <taxon>Bacilli</taxon>
        <taxon>Bacillales</taxon>
        <taxon>Paenibacillaceae</taxon>
        <taxon>Paenibacillus</taxon>
    </lineage>
</organism>
<dbReference type="EMBL" id="BDQX01000171">
    <property type="protein sequence ID" value="GBG08815.1"/>
    <property type="molecule type" value="Genomic_DNA"/>
</dbReference>
<evidence type="ECO:0000256" key="8">
    <source>
        <dbReference type="ARBA" id="ARBA00022741"/>
    </source>
</evidence>
<dbReference type="EC" id="2.7.13.3" evidence="3"/>
<dbReference type="Pfam" id="PF02518">
    <property type="entry name" value="HATPase_c"/>
    <property type="match status" value="1"/>
</dbReference>
<reference evidence="17 18" key="1">
    <citation type="submission" date="2017-08" db="EMBL/GenBank/DDBJ databases">
        <title>Substantial Increase in Enzyme Production by Combined Drug-Resistance Mutations in Paenibacillus agaridevorans.</title>
        <authorList>
            <person name="Tanaka Y."/>
            <person name="Funane K."/>
            <person name="Hosaka T."/>
            <person name="Shiwa Y."/>
            <person name="Fujita N."/>
            <person name="Miyazaki T."/>
            <person name="Yoshikawa H."/>
            <person name="Murakami K."/>
            <person name="Kasahara K."/>
            <person name="Inaoka T."/>
            <person name="Hiraga Y."/>
            <person name="Ochi K."/>
        </authorList>
    </citation>
    <scope>NUCLEOTIDE SEQUENCE [LARGE SCALE GENOMIC DNA]</scope>
    <source>
        <strain evidence="17 18">T-3040</strain>
    </source>
</reference>
<dbReference type="GO" id="GO:0000155">
    <property type="term" value="F:phosphorelay sensor kinase activity"/>
    <property type="evidence" value="ECO:0007669"/>
    <property type="project" value="InterPro"/>
</dbReference>
<dbReference type="SMART" id="SM00304">
    <property type="entry name" value="HAMP"/>
    <property type="match status" value="1"/>
</dbReference>
<evidence type="ECO:0000313" key="18">
    <source>
        <dbReference type="Proteomes" id="UP000245202"/>
    </source>
</evidence>
<feature type="transmembrane region" description="Helical" evidence="14">
    <location>
        <begin position="20"/>
        <end position="41"/>
    </location>
</feature>
<evidence type="ECO:0000259" key="16">
    <source>
        <dbReference type="PROSITE" id="PS50885"/>
    </source>
</evidence>
<keyword evidence="4" id="KW-1003">Cell membrane</keyword>
<keyword evidence="7 14" id="KW-0812">Transmembrane</keyword>
<dbReference type="Gene3D" id="3.30.565.10">
    <property type="entry name" value="Histidine kinase-like ATPase, C-terminal domain"/>
    <property type="match status" value="1"/>
</dbReference>
<dbReference type="InterPro" id="IPR003594">
    <property type="entry name" value="HATPase_dom"/>
</dbReference>
<dbReference type="SUPFAM" id="SSF55874">
    <property type="entry name" value="ATPase domain of HSP90 chaperone/DNA topoisomerase II/histidine kinase"/>
    <property type="match status" value="1"/>
</dbReference>
<keyword evidence="5" id="KW-0597">Phosphoprotein</keyword>
<dbReference type="PROSITE" id="PS50109">
    <property type="entry name" value="HIS_KIN"/>
    <property type="match status" value="1"/>
</dbReference>
<dbReference type="PROSITE" id="PS50885">
    <property type="entry name" value="HAMP"/>
    <property type="match status" value="1"/>
</dbReference>
<keyword evidence="13 14" id="KW-0472">Membrane</keyword>
<dbReference type="InterPro" id="IPR005467">
    <property type="entry name" value="His_kinase_dom"/>
</dbReference>
<evidence type="ECO:0000256" key="1">
    <source>
        <dbReference type="ARBA" id="ARBA00000085"/>
    </source>
</evidence>
<sequence>MRWVSGWYRLLRNTKIKSRLIFALLLLTTVPILLSGIYSYLKTSEAIESKISTYSAEIMKQLLKNVQLENRKYIGLSDSIMLNARVQQYATSYESLDEFAKRDMNVYINTLLSDQLELLQNIKNVRIVSTQETVIYDMGYSSIGEAEFARLATLIDQADGSDQWSYVSTEQGEPCLVIARKINSLEDWNKPLGYIYVSISEPLYSQQLYADVDMGTGTDLFILDGNGNVVSSRNTEILLHAPYPDAELIPLIREHEARSEGVFQAEVSGGTHLVAYGFDIYSGWYLVSTIPDAYLNLETRSIQRNILLLSGVLVVVSLTFALLISNSIYRPLTALVEQTSRIIRGNLNTSISDPGKDEIGYLSDKFNVMVDTVNGLLEQTKLEQQQKREVELQMLQAQINPHFLFNTLNSLKWTAQLSQAESVSVGLSALAELLRNTIVDKKEYVTIQEELRNIDNYVEIQKIRYGSTFDVAVEVEAGVETCLAPKFILQPIVENAIIHAQDGIDYDLLITIRCQSEDELLRITVADNGKGMAQHTVEHLLQGRESSPEGRLSNIGISNVNERIRYSFGNEYGLRIESAAGEGTTVTLTMPKMEAATKL</sequence>
<evidence type="ECO:0000259" key="15">
    <source>
        <dbReference type="PROSITE" id="PS50109"/>
    </source>
</evidence>
<protein>
    <recommendedName>
        <fullName evidence="3">histidine kinase</fullName>
        <ecNumber evidence="3">2.7.13.3</ecNumber>
    </recommendedName>
</protein>
<evidence type="ECO:0000256" key="7">
    <source>
        <dbReference type="ARBA" id="ARBA00022692"/>
    </source>
</evidence>
<feature type="domain" description="Histidine kinase" evidence="15">
    <location>
        <begin position="488"/>
        <end position="594"/>
    </location>
</feature>
<keyword evidence="8" id="KW-0547">Nucleotide-binding</keyword>
<evidence type="ECO:0000256" key="10">
    <source>
        <dbReference type="ARBA" id="ARBA00022840"/>
    </source>
</evidence>
<feature type="domain" description="HAMP" evidence="16">
    <location>
        <begin position="326"/>
        <end position="378"/>
    </location>
</feature>
<evidence type="ECO:0000256" key="4">
    <source>
        <dbReference type="ARBA" id="ARBA00022475"/>
    </source>
</evidence>
<dbReference type="AlphaFoldDB" id="A0A2R5ERP9"/>
<dbReference type="InterPro" id="IPR050640">
    <property type="entry name" value="Bact_2-comp_sensor_kinase"/>
</dbReference>
<dbReference type="Pfam" id="PF06580">
    <property type="entry name" value="His_kinase"/>
    <property type="match status" value="1"/>
</dbReference>
<dbReference type="GO" id="GO:0005524">
    <property type="term" value="F:ATP binding"/>
    <property type="evidence" value="ECO:0007669"/>
    <property type="project" value="UniProtKB-KW"/>
</dbReference>
<dbReference type="GO" id="GO:0005886">
    <property type="term" value="C:plasma membrane"/>
    <property type="evidence" value="ECO:0007669"/>
    <property type="project" value="UniProtKB-SubCell"/>
</dbReference>
<name>A0A2R5ERP9_9BACL</name>
<dbReference type="RefSeq" id="WP_181376676.1">
    <property type="nucleotide sequence ID" value="NZ_BDQX01000171.1"/>
</dbReference>
<evidence type="ECO:0000256" key="6">
    <source>
        <dbReference type="ARBA" id="ARBA00022679"/>
    </source>
</evidence>
<evidence type="ECO:0000256" key="13">
    <source>
        <dbReference type="ARBA" id="ARBA00023136"/>
    </source>
</evidence>
<dbReference type="Gene3D" id="3.30.450.20">
    <property type="entry name" value="PAS domain"/>
    <property type="match status" value="1"/>
</dbReference>
<evidence type="ECO:0000256" key="11">
    <source>
        <dbReference type="ARBA" id="ARBA00022989"/>
    </source>
</evidence>
<dbReference type="InterPro" id="IPR003660">
    <property type="entry name" value="HAMP_dom"/>
</dbReference>
<comment type="caution">
    <text evidence="17">The sequence shown here is derived from an EMBL/GenBank/DDBJ whole genome shotgun (WGS) entry which is preliminary data.</text>
</comment>
<evidence type="ECO:0000313" key="17">
    <source>
        <dbReference type="EMBL" id="GBG08815.1"/>
    </source>
</evidence>
<dbReference type="Pfam" id="PF00672">
    <property type="entry name" value="HAMP"/>
    <property type="match status" value="1"/>
</dbReference>
<gene>
    <name evidence="17" type="ORF">PAT3040_03416</name>
</gene>
<dbReference type="InterPro" id="IPR010559">
    <property type="entry name" value="Sig_transdc_His_kin_internal"/>
</dbReference>
<keyword evidence="11 14" id="KW-1133">Transmembrane helix</keyword>
<comment type="catalytic activity">
    <reaction evidence="1">
        <text>ATP + protein L-histidine = ADP + protein N-phospho-L-histidine.</text>
        <dbReference type="EC" id="2.7.13.3"/>
    </reaction>
</comment>
<evidence type="ECO:0000256" key="12">
    <source>
        <dbReference type="ARBA" id="ARBA00023012"/>
    </source>
</evidence>
<evidence type="ECO:0000256" key="5">
    <source>
        <dbReference type="ARBA" id="ARBA00022553"/>
    </source>
</evidence>
<dbReference type="CDD" id="cd06225">
    <property type="entry name" value="HAMP"/>
    <property type="match status" value="1"/>
</dbReference>
<accession>A0A2R5ERP9</accession>
<evidence type="ECO:0000256" key="9">
    <source>
        <dbReference type="ARBA" id="ARBA00022777"/>
    </source>
</evidence>
<dbReference type="Proteomes" id="UP000245202">
    <property type="component" value="Unassembled WGS sequence"/>
</dbReference>
<dbReference type="InterPro" id="IPR033479">
    <property type="entry name" value="dCache_1"/>
</dbReference>
<keyword evidence="9" id="KW-0418">Kinase</keyword>
<keyword evidence="12" id="KW-0902">Two-component regulatory system</keyword>
<dbReference type="InterPro" id="IPR036890">
    <property type="entry name" value="HATPase_C_sf"/>
</dbReference>
<keyword evidence="6" id="KW-0808">Transferase</keyword>
<keyword evidence="10" id="KW-0067">ATP-binding</keyword>
<comment type="subcellular location">
    <subcellularLocation>
        <location evidence="2">Cell membrane</location>
        <topology evidence="2">Multi-pass membrane protein</topology>
    </subcellularLocation>
</comment>
<dbReference type="SMART" id="SM00387">
    <property type="entry name" value="HATPase_c"/>
    <property type="match status" value="1"/>
</dbReference>
<dbReference type="Gene3D" id="1.10.8.500">
    <property type="entry name" value="HAMP domain in histidine kinase"/>
    <property type="match status" value="1"/>
</dbReference>
<dbReference type="Pfam" id="PF02743">
    <property type="entry name" value="dCache_1"/>
    <property type="match status" value="1"/>
</dbReference>
<proteinExistence type="predicted"/>
<dbReference type="PANTHER" id="PTHR34220:SF7">
    <property type="entry name" value="SENSOR HISTIDINE KINASE YPDA"/>
    <property type="match status" value="1"/>
</dbReference>
<evidence type="ECO:0000256" key="2">
    <source>
        <dbReference type="ARBA" id="ARBA00004651"/>
    </source>
</evidence>
<feature type="transmembrane region" description="Helical" evidence="14">
    <location>
        <begin position="306"/>
        <end position="324"/>
    </location>
</feature>
<dbReference type="PANTHER" id="PTHR34220">
    <property type="entry name" value="SENSOR HISTIDINE KINASE YPDA"/>
    <property type="match status" value="1"/>
</dbReference>
<evidence type="ECO:0000256" key="14">
    <source>
        <dbReference type="SAM" id="Phobius"/>
    </source>
</evidence>
<evidence type="ECO:0000256" key="3">
    <source>
        <dbReference type="ARBA" id="ARBA00012438"/>
    </source>
</evidence>